<dbReference type="Gene3D" id="1.20.58.670">
    <property type="entry name" value="Dsl1p vesicle tethering complex, Tip20p subunit, domain D"/>
    <property type="match status" value="1"/>
</dbReference>
<protein>
    <recommendedName>
        <fullName evidence="4">RAD50-interacting protein 1</fullName>
    </recommendedName>
</protein>
<sequence>MPAQLIAQIRTLAQPPSSSSQLDSVRRHIDTQFSDLDALLRPPRPPTSGPSKRRKRNLDEEIAHWEDREAKASVELNETSAILPGILEETQEKLQTLLSSAQGLSLKRYELADKLANLVSELSSNNDVESEGETKDQPRGKTVLEQMEGMQDELGRLEAGLVWARALEQVVTLSEATLDPSNHKSSPLATLPQYRQLNDFVSRLEGVLPDEIALVKVVRDVREQTWEGLKEIMSRNLLKACETIGWPRKVMYETVTVEARRAFERSFQDLLYLQAEGEDLHGEERPTHWSTGNGLYPLQAMVQPIALRFKYHFQGSKGTNRVDKPEWAFANILDQIYEHQTFITTYLQPLSARSGYESVDIRSEFTLLLFPVLLSLLRSRIPHLLDHPALLAHTIYQTVVFDEAVKEGGFDLSGLSIYEGRGSGTWEGLTGVVLREDDWFARWLAGEKKFADNQLNEIISSSEAWSISDEVLEGEEGQASGLRPTTSARQVKALVEQIIDRYAPLPELEYKLPFLLSIQLPILSTYQSRISNSLDAFESLSSAFVRAVPGALSGNTRSGVHIDQTKLTSGKTGLERLVKALLSGRWVEEGMRKWADDLFFVEMSSDLKNATQLKWKFASDPLLPQALKFTSPVGDADVTVSLFDVLIDRYDLLCSRTEDMIFRLVTVEVENDLKLHLTRRWDNPLSSDRVEPSSQLLSALTTYTSHLTLLSSTLPRLVISRIYRKIVLHITNHILQRGVYSGWSKFSERGGRDLGEEVEEWKDISRRVLSNQDVDSGGKIGGTIIIDSDRPWKRLQDITKILSLPTSSTSSTSDEDDSTAPPTRAKITFDEAMNVAFIDDKSDGGEARKRFLDQLGVELDGPELIGVLRRRVDCWR</sequence>
<dbReference type="EMBL" id="JBCAWK010000001">
    <property type="protein sequence ID" value="KAK8869829.1"/>
    <property type="molecule type" value="Genomic_DNA"/>
</dbReference>
<evidence type="ECO:0000256" key="1">
    <source>
        <dbReference type="SAM" id="MobiDB-lite"/>
    </source>
</evidence>
<gene>
    <name evidence="2" type="ORF">IAR55_000397</name>
</gene>
<accession>A0AAW0Z6H0</accession>
<evidence type="ECO:0000313" key="2">
    <source>
        <dbReference type="EMBL" id="KAK8869829.1"/>
    </source>
</evidence>
<dbReference type="RefSeq" id="XP_066806075.1">
    <property type="nucleotide sequence ID" value="XM_066943533.1"/>
</dbReference>
<keyword evidence="3" id="KW-1185">Reference proteome</keyword>
<dbReference type="KEGG" id="kne:92177657"/>
<dbReference type="Pfam" id="PF04437">
    <property type="entry name" value="RINT1_TIP1"/>
    <property type="match status" value="1"/>
</dbReference>
<evidence type="ECO:0008006" key="4">
    <source>
        <dbReference type="Google" id="ProtNLM"/>
    </source>
</evidence>
<name>A0AAW0Z6H0_9TREE</name>
<reference evidence="2 3" key="1">
    <citation type="journal article" date="2024" name="bioRxiv">
        <title>Comparative genomics of Cryptococcus and Kwoniella reveals pathogenesis evolution and contrasting karyotype dynamics via intercentromeric recombination or chromosome fusion.</title>
        <authorList>
            <person name="Coelho M.A."/>
            <person name="David-Palma M."/>
            <person name="Shea T."/>
            <person name="Bowers K."/>
            <person name="McGinley-Smith S."/>
            <person name="Mohammad A.W."/>
            <person name="Gnirke A."/>
            <person name="Yurkov A.M."/>
            <person name="Nowrousian M."/>
            <person name="Sun S."/>
            <person name="Cuomo C.A."/>
            <person name="Heitman J."/>
        </authorList>
    </citation>
    <scope>NUCLEOTIDE SEQUENCE [LARGE SCALE GENOMIC DNA]</scope>
    <source>
        <strain evidence="2 3">CBS 13917</strain>
    </source>
</reference>
<evidence type="ECO:0000313" key="3">
    <source>
        <dbReference type="Proteomes" id="UP001388673"/>
    </source>
</evidence>
<comment type="caution">
    <text evidence="2">The sequence shown here is derived from an EMBL/GenBank/DDBJ whole genome shotgun (WGS) entry which is preliminary data.</text>
</comment>
<dbReference type="InterPro" id="IPR007528">
    <property type="entry name" value="RINT1_Tip20"/>
</dbReference>
<dbReference type="GO" id="GO:0006890">
    <property type="term" value="P:retrograde vesicle-mediated transport, Golgi to endoplasmic reticulum"/>
    <property type="evidence" value="ECO:0007669"/>
    <property type="project" value="InterPro"/>
</dbReference>
<dbReference type="PANTHER" id="PTHR13520:SF0">
    <property type="entry name" value="RAD50-INTERACTING PROTEIN 1"/>
    <property type="match status" value="1"/>
</dbReference>
<dbReference type="InterPro" id="IPR042044">
    <property type="entry name" value="EXOC6PINT-1/Sec15/Tip20_C_dom2"/>
</dbReference>
<proteinExistence type="predicted"/>
<dbReference type="GeneID" id="92177657"/>
<dbReference type="PANTHER" id="PTHR13520">
    <property type="entry name" value="RAD50-INTERACTING PROTEIN 1 RINT-1"/>
    <property type="match status" value="1"/>
</dbReference>
<dbReference type="PROSITE" id="PS51386">
    <property type="entry name" value="RINT1_TIP20"/>
    <property type="match status" value="1"/>
</dbReference>
<dbReference type="GO" id="GO:0070939">
    <property type="term" value="C:Dsl1/NZR complex"/>
    <property type="evidence" value="ECO:0007669"/>
    <property type="project" value="InterPro"/>
</dbReference>
<dbReference type="GO" id="GO:0060628">
    <property type="term" value="P:regulation of ER to Golgi vesicle-mediated transport"/>
    <property type="evidence" value="ECO:0007669"/>
    <property type="project" value="TreeGrafter"/>
</dbReference>
<dbReference type="GO" id="GO:0006888">
    <property type="term" value="P:endoplasmic reticulum to Golgi vesicle-mediated transport"/>
    <property type="evidence" value="ECO:0007669"/>
    <property type="project" value="InterPro"/>
</dbReference>
<dbReference type="Proteomes" id="UP001388673">
    <property type="component" value="Unassembled WGS sequence"/>
</dbReference>
<dbReference type="AlphaFoldDB" id="A0AAW0Z6H0"/>
<feature type="region of interest" description="Disordered" evidence="1">
    <location>
        <begin position="33"/>
        <end position="57"/>
    </location>
</feature>
<organism evidence="2 3">
    <name type="scientific">Kwoniella newhampshirensis</name>
    <dbReference type="NCBI Taxonomy" id="1651941"/>
    <lineage>
        <taxon>Eukaryota</taxon>
        <taxon>Fungi</taxon>
        <taxon>Dikarya</taxon>
        <taxon>Basidiomycota</taxon>
        <taxon>Agaricomycotina</taxon>
        <taxon>Tremellomycetes</taxon>
        <taxon>Tremellales</taxon>
        <taxon>Cryptococcaceae</taxon>
        <taxon>Kwoniella</taxon>
    </lineage>
</organism>